<dbReference type="EMBL" id="JH719942">
    <property type="protein sequence ID" value="EJF53163.1"/>
    <property type="molecule type" value="Genomic_DNA"/>
</dbReference>
<feature type="binding site" evidence="3">
    <location>
        <begin position="231"/>
        <end position="232"/>
    </location>
    <ligand>
        <name>ATP</name>
        <dbReference type="ChEBI" id="CHEBI:30616"/>
    </ligand>
</feature>
<evidence type="ECO:0000256" key="1">
    <source>
        <dbReference type="PIRSR" id="PIRSR038925-1"/>
    </source>
</evidence>
<sequence>MSYQVLKLPPREELETIPLLKKAIEANRVLAELKGVTGTLPNASILVDSLILTEAKESSALENIVTTHDALYSARSTQEIASLSTKEVLNYASALKTGFALIQEQGLLLNRHILQIQEELEANNAGFRTQAGTSLRDAYGNLIYMPPQDAQEIKDLMSNLEAYINEPEMDHLDPLIKMAVIHFQFESIHPFYDGNGRTGRIINILYLCTQKLLDYPILYLSKYIIATKAAYYERIQAVRDHGDWTSWVLYILEGVIQTARSTIQNIQALLRLMKDYKDQIQAALPRIYSKDLLEHLFKHVYTRVEHLQLAIGKSESTARRYLEQLFELGFLEKRAYANSHIYINPRLFSLLTKI</sequence>
<dbReference type="InterPro" id="IPR040198">
    <property type="entry name" value="Fido_containing"/>
</dbReference>
<dbReference type="GO" id="GO:0005524">
    <property type="term" value="F:ATP binding"/>
    <property type="evidence" value="ECO:0007669"/>
    <property type="project" value="UniProtKB-KW"/>
</dbReference>
<feature type="active site" evidence="2">
    <location>
        <position position="189"/>
    </location>
</feature>
<feature type="domain" description="Fido" evidence="4">
    <location>
        <begin position="103"/>
        <end position="253"/>
    </location>
</feature>
<evidence type="ECO:0000256" key="2">
    <source>
        <dbReference type="PIRSR" id="PIRSR640198-1"/>
    </source>
</evidence>
<feature type="binding site" evidence="1">
    <location>
        <begin position="194"/>
        <end position="200"/>
    </location>
    <ligand>
        <name>ATP</name>
        <dbReference type="ChEBI" id="CHEBI:30616"/>
    </ligand>
</feature>
<evidence type="ECO:0000259" key="4">
    <source>
        <dbReference type="PROSITE" id="PS51459"/>
    </source>
</evidence>
<protein>
    <recommendedName>
        <fullName evidence="4">Fido domain-containing protein</fullName>
    </recommendedName>
</protein>
<dbReference type="Pfam" id="PF02661">
    <property type="entry name" value="Fic"/>
    <property type="match status" value="1"/>
</dbReference>
<dbReference type="Proteomes" id="UP000005113">
    <property type="component" value="Unassembled WGS sequence"/>
</dbReference>
<dbReference type="InterPro" id="IPR036597">
    <property type="entry name" value="Fido-like_dom_sf"/>
</dbReference>
<dbReference type="OrthoDB" id="9814400at2"/>
<dbReference type="PROSITE" id="PS51459">
    <property type="entry name" value="FIDO"/>
    <property type="match status" value="1"/>
</dbReference>
<name>J1I4A1_9BACT</name>
<dbReference type="InterPro" id="IPR003812">
    <property type="entry name" value="Fido"/>
</dbReference>
<dbReference type="HOGENOM" id="CLU_047250_1_1_10"/>
<feature type="binding site" evidence="1">
    <location>
        <position position="189"/>
    </location>
    <ligand>
        <name>ATP</name>
        <dbReference type="ChEBI" id="CHEBI:30616"/>
    </ligand>
</feature>
<gene>
    <name evidence="5" type="ORF">SapgrDRAFT_1447</name>
</gene>
<dbReference type="SUPFAM" id="SSF140931">
    <property type="entry name" value="Fic-like"/>
    <property type="match status" value="1"/>
</dbReference>
<evidence type="ECO:0000256" key="3">
    <source>
        <dbReference type="PIRSR" id="PIRSR640198-2"/>
    </source>
</evidence>
<proteinExistence type="predicted"/>
<dbReference type="PANTHER" id="PTHR13504">
    <property type="entry name" value="FIDO DOMAIN-CONTAINING PROTEIN DDB_G0283145"/>
    <property type="match status" value="1"/>
</dbReference>
<organism evidence="5 6">
    <name type="scientific">Saprospira grandis DSM 2844</name>
    <dbReference type="NCBI Taxonomy" id="694433"/>
    <lineage>
        <taxon>Bacteria</taxon>
        <taxon>Pseudomonadati</taxon>
        <taxon>Bacteroidota</taxon>
        <taxon>Saprospiria</taxon>
        <taxon>Saprospirales</taxon>
        <taxon>Saprospiraceae</taxon>
        <taxon>Saprospira</taxon>
    </lineage>
</organism>
<dbReference type="Pfam" id="PF13784">
    <property type="entry name" value="Fic_N"/>
    <property type="match status" value="1"/>
</dbReference>
<dbReference type="InterPro" id="IPR048770">
    <property type="entry name" value="SoFic-like_C"/>
</dbReference>
<dbReference type="Gene3D" id="1.10.3290.10">
    <property type="entry name" value="Fido-like domain"/>
    <property type="match status" value="1"/>
</dbReference>
<dbReference type="InterPro" id="IPR025758">
    <property type="entry name" value="Fic/DOC_N"/>
</dbReference>
<feature type="binding site" evidence="1">
    <location>
        <position position="62"/>
    </location>
    <ligand>
        <name>ATP</name>
        <dbReference type="ChEBI" id="CHEBI:30616"/>
    </ligand>
</feature>
<keyword evidence="1" id="KW-0547">Nucleotide-binding</keyword>
<dbReference type="PIRSF" id="PIRSF038925">
    <property type="entry name" value="AMP-prot_trans"/>
    <property type="match status" value="1"/>
</dbReference>
<evidence type="ECO:0000313" key="6">
    <source>
        <dbReference type="Proteomes" id="UP000005113"/>
    </source>
</evidence>
<dbReference type="AlphaFoldDB" id="J1I4A1"/>
<keyword evidence="1" id="KW-0067">ATP-binding</keyword>
<accession>J1I4A1</accession>
<dbReference type="Pfam" id="PF21248">
    <property type="entry name" value="SoFic-like_C"/>
    <property type="match status" value="1"/>
</dbReference>
<feature type="binding site" evidence="1">
    <location>
        <position position="231"/>
    </location>
    <ligand>
        <name>ATP</name>
        <dbReference type="ChEBI" id="CHEBI:30616"/>
    </ligand>
</feature>
<dbReference type="PANTHER" id="PTHR13504:SF35">
    <property type="entry name" value="PROTEIN ADENYLYLTRANSFERASE SOFIC"/>
    <property type="match status" value="1"/>
</dbReference>
<reference evidence="6" key="1">
    <citation type="journal article" date="2012" name="Stand. Genomic Sci.">
        <title>Permanent draft genome sequence of the gliding predator Saprospira grandis strain Sa g1 (= HR1).</title>
        <authorList>
            <person name="Mavromatis K."/>
            <person name="Chertkov O."/>
            <person name="Lapidus A."/>
            <person name="Nolan M."/>
            <person name="Lucas S."/>
            <person name="Tice H."/>
            <person name="Del Rio T.G."/>
            <person name="Cheng J.F."/>
            <person name="Han C."/>
            <person name="Tapia R."/>
            <person name="Bruce D."/>
            <person name="Goodwin L.A."/>
            <person name="Pitluck S."/>
            <person name="Huntemann M."/>
            <person name="Liolios K."/>
            <person name="Pagani I."/>
            <person name="Ivanova N."/>
            <person name="Mikhailova N."/>
            <person name="Pati A."/>
            <person name="Chen A."/>
            <person name="Palaniappan K."/>
            <person name="Land M."/>
            <person name="Brambilla E.M."/>
            <person name="Rohde M."/>
            <person name="Spring S."/>
            <person name="Goker M."/>
            <person name="Detter J.C."/>
            <person name="Bristow J."/>
            <person name="Eisen J.A."/>
            <person name="Markowitz V."/>
            <person name="Hugenholtz P."/>
            <person name="Kyrpides N.C."/>
            <person name="Klenk H.P."/>
            <person name="Woyke T."/>
        </authorList>
    </citation>
    <scope>NUCLEOTIDE SEQUENCE [LARGE SCALE GENOMIC DNA]</scope>
    <source>
        <strain evidence="6">DSM 2844</strain>
    </source>
</reference>
<feature type="binding site" evidence="3">
    <location>
        <begin position="193"/>
        <end position="200"/>
    </location>
    <ligand>
        <name>ATP</name>
        <dbReference type="ChEBI" id="CHEBI:30616"/>
    </ligand>
</feature>
<dbReference type="RefSeq" id="WP_002658613.1">
    <property type="nucleotide sequence ID" value="NZ_JH719942.1"/>
</dbReference>
<evidence type="ECO:0000313" key="5">
    <source>
        <dbReference type="EMBL" id="EJF53163.1"/>
    </source>
</evidence>
<dbReference type="InterPro" id="IPR026287">
    <property type="entry name" value="SoFic-like"/>
</dbReference>